<dbReference type="Proteomes" id="UP001732720">
    <property type="component" value="Chromosome 11"/>
</dbReference>
<organism evidence="1 2">
    <name type="scientific">Castor canadensis</name>
    <name type="common">American beaver</name>
    <dbReference type="NCBI Taxonomy" id="51338"/>
    <lineage>
        <taxon>Eukaryota</taxon>
        <taxon>Metazoa</taxon>
        <taxon>Chordata</taxon>
        <taxon>Craniata</taxon>
        <taxon>Vertebrata</taxon>
        <taxon>Euteleostomi</taxon>
        <taxon>Mammalia</taxon>
        <taxon>Eutheria</taxon>
        <taxon>Euarchontoglires</taxon>
        <taxon>Glires</taxon>
        <taxon>Rodentia</taxon>
        <taxon>Castorimorpha</taxon>
        <taxon>Castoridae</taxon>
        <taxon>Castor</taxon>
    </lineage>
</organism>
<sequence>MRPKEPGQSCAADRPGSGSGPGDSAGVTPAPPPSSSPALEPSAEAEPAPAQAPGTGQRAGSRATSGSQSGARPASQTGAKTGAQRASGRSVLDNSDAPWTRFVFQGPFGPRATDLGTGKAAGIWKTPAAYIGRRPGVSGPERAAFIRELQEALCPNPPPVKKITQEDVKVMLYLLEEKERDLNTAARIGQSLVKQNSVLMEENSKLEAMLGSARKEILHLRHQVNLRDDLLQLYSDSEDEDEDEEEEEEEEEEQEEEKEHRREEDRQHDHPYKAPKPTPQEESLHHCPQIEALQQKLKLLEEENDHLREEASQLDTLEDEEQMLILECVEQFSEASQQMAELSEVLVLRLENYERQQKEITQLQDQIVKLQQRCKSYGAETEKLQQQLASEKGIHMQLQAEGALPNFPETLAEELRTSLRRIMSDPAYFMERYDLRYREDREQKQEFKAHKGSMPPKDFELAPEEDLGGTEEVGLTEEGLTEEEELMSEETEAWEELEPELDEATRMNVVTSALEASGLGPSHLDMKYVLQQLANWQDAHCRRQLKQKMLQKKGECSHGGLPPASRASCRSSNR</sequence>
<protein>
    <submittedName>
        <fullName evidence="2">Huntingtin-associated protein 1 isoform X4</fullName>
    </submittedName>
</protein>
<evidence type="ECO:0000313" key="2">
    <source>
        <dbReference type="RefSeq" id="XP_073901826.1"/>
    </source>
</evidence>
<reference evidence="2" key="1">
    <citation type="submission" date="2025-08" db="UniProtKB">
        <authorList>
            <consortium name="RefSeq"/>
        </authorList>
    </citation>
    <scope>IDENTIFICATION</scope>
</reference>
<name>A0AC58KAC0_CASCN</name>
<dbReference type="RefSeq" id="XP_073901826.1">
    <property type="nucleotide sequence ID" value="XM_074045725.1"/>
</dbReference>
<evidence type="ECO:0000313" key="1">
    <source>
        <dbReference type="Proteomes" id="UP001732720"/>
    </source>
</evidence>
<accession>A0AC58KAC0</accession>
<gene>
    <name evidence="2" type="primary">Hap1</name>
</gene>
<keyword evidence="1" id="KW-1185">Reference proteome</keyword>
<proteinExistence type="predicted"/>